<evidence type="ECO:0000256" key="1">
    <source>
        <dbReference type="ARBA" id="ARBA00022630"/>
    </source>
</evidence>
<dbReference type="PRINTS" id="PR00469">
    <property type="entry name" value="PNDRDTASEII"/>
</dbReference>
<organism evidence="9">
    <name type="scientific">uncultured Solirubrobacterales bacterium</name>
    <dbReference type="NCBI Taxonomy" id="768556"/>
    <lineage>
        <taxon>Bacteria</taxon>
        <taxon>Bacillati</taxon>
        <taxon>Actinomycetota</taxon>
        <taxon>Thermoleophilia</taxon>
        <taxon>Solirubrobacterales</taxon>
        <taxon>environmental samples</taxon>
    </lineage>
</organism>
<dbReference type="PRINTS" id="PR00368">
    <property type="entry name" value="FADPNR"/>
</dbReference>
<comment type="catalytic activity">
    <reaction evidence="5">
        <text>[thioredoxin]-dithiol + NADP(+) = [thioredoxin]-disulfide + NADPH + H(+)</text>
        <dbReference type="Rhea" id="RHEA:20345"/>
        <dbReference type="Rhea" id="RHEA-COMP:10698"/>
        <dbReference type="Rhea" id="RHEA-COMP:10700"/>
        <dbReference type="ChEBI" id="CHEBI:15378"/>
        <dbReference type="ChEBI" id="CHEBI:29950"/>
        <dbReference type="ChEBI" id="CHEBI:50058"/>
        <dbReference type="ChEBI" id="CHEBI:57783"/>
        <dbReference type="ChEBI" id="CHEBI:58349"/>
        <dbReference type="EC" id="1.8.1.9"/>
    </reaction>
</comment>
<keyword evidence="3 6" id="KW-0521">NADP</keyword>
<evidence type="ECO:0000256" key="2">
    <source>
        <dbReference type="ARBA" id="ARBA00022827"/>
    </source>
</evidence>
<dbReference type="PANTHER" id="PTHR48105">
    <property type="entry name" value="THIOREDOXIN REDUCTASE 1-RELATED-RELATED"/>
    <property type="match status" value="1"/>
</dbReference>
<evidence type="ECO:0000313" key="9">
    <source>
        <dbReference type="EMBL" id="CAA9513400.1"/>
    </source>
</evidence>
<comment type="caution">
    <text evidence="6">Lacks conserved residue(s) required for the propagation of feature annotation.</text>
</comment>
<protein>
    <recommendedName>
        <fullName evidence="6">Ferredoxin--NADP reductase</fullName>
        <shortName evidence="6">FNR</shortName>
        <shortName evidence="6">Fd-NADP(+) reductase</shortName>
        <ecNumber evidence="6">1.18.1.2</ecNumber>
    </recommendedName>
</protein>
<dbReference type="GO" id="GO:0004791">
    <property type="term" value="F:thioredoxin-disulfide reductase (NADPH) activity"/>
    <property type="evidence" value="ECO:0007669"/>
    <property type="project" value="UniProtKB-EC"/>
</dbReference>
<comment type="similarity">
    <text evidence="6">Belongs to the ferredoxin--NADP reductase type 2 family.</text>
</comment>
<feature type="binding site" evidence="6">
    <location>
        <position position="65"/>
    </location>
    <ligand>
        <name>FAD</name>
        <dbReference type="ChEBI" id="CHEBI:57692"/>
    </ligand>
</feature>
<name>A0A6J4T4C4_9ACTN</name>
<feature type="region of interest" description="Disordered" evidence="7">
    <location>
        <begin position="1"/>
        <end position="23"/>
    </location>
</feature>
<dbReference type="InterPro" id="IPR023753">
    <property type="entry name" value="FAD/NAD-binding_dom"/>
</dbReference>
<dbReference type="AlphaFoldDB" id="A0A6J4T4C4"/>
<accession>A0A6J4T4C4</accession>
<sequence>MNLHGNGNGGAPDHDGIPPASSELGLLGGELDTEIRDITVIGAGPVGLITAFWAGMREASCRIIDSLPDLGGQLTTLYPEKWIFDVPGHPRVLAKDLVDQLRQQAVEQFDVPIHLETTADRIEYEPDPEDPDRQILRLKTDRGDLLTRTVIIAGGHGAFEPKKLPGYDMDPWEGRGAHYLVGEKAAFAGKKVVIIGGGDSACDWTINLLDTAESITLVHRREGFRAHEVTVKEIEEAAAAGKVDVRTPYQVREVAGDGGVERITLFHSENEEEVVDLECDAILLQLGFKTALGPLKEWPLEISKGAIVVDQLMHTSMEGVWAAGDITTFDGKLKLIATGFAESAIAVAQAVQRIRPDMRLQPKYSTNTGVPGAVEGQA</sequence>
<dbReference type="InterPro" id="IPR050097">
    <property type="entry name" value="Ferredoxin-NADP_redctase_2"/>
</dbReference>
<feature type="binding site" evidence="6">
    <location>
        <position position="366"/>
    </location>
    <ligand>
        <name>FAD</name>
        <dbReference type="ChEBI" id="CHEBI:57692"/>
    </ligand>
</feature>
<dbReference type="Pfam" id="PF07992">
    <property type="entry name" value="Pyr_redox_2"/>
    <property type="match status" value="1"/>
</dbReference>
<evidence type="ECO:0000256" key="5">
    <source>
        <dbReference type="ARBA" id="ARBA00048132"/>
    </source>
</evidence>
<feature type="binding site" evidence="6">
    <location>
        <position position="119"/>
    </location>
    <ligand>
        <name>FAD</name>
        <dbReference type="ChEBI" id="CHEBI:57692"/>
    </ligand>
</feature>
<comment type="subunit">
    <text evidence="6">Homodimer.</text>
</comment>
<reference evidence="9" key="1">
    <citation type="submission" date="2020-02" db="EMBL/GenBank/DDBJ databases">
        <authorList>
            <person name="Meier V. D."/>
        </authorList>
    </citation>
    <scope>NUCLEOTIDE SEQUENCE</scope>
    <source>
        <strain evidence="9">AVDCRST_MAG45</strain>
    </source>
</reference>
<dbReference type="InterPro" id="IPR036188">
    <property type="entry name" value="FAD/NAD-bd_sf"/>
</dbReference>
<keyword evidence="1 6" id="KW-0285">Flavoprotein</keyword>
<dbReference type="GO" id="GO:0050660">
    <property type="term" value="F:flavin adenine dinucleotide binding"/>
    <property type="evidence" value="ECO:0007669"/>
    <property type="project" value="UniProtKB-UniRule"/>
</dbReference>
<evidence type="ECO:0000256" key="4">
    <source>
        <dbReference type="ARBA" id="ARBA00023002"/>
    </source>
</evidence>
<dbReference type="GO" id="GO:0050661">
    <property type="term" value="F:NADP binding"/>
    <property type="evidence" value="ECO:0007669"/>
    <property type="project" value="UniProtKB-UniRule"/>
</dbReference>
<feature type="binding site" evidence="6">
    <location>
        <position position="78"/>
    </location>
    <ligand>
        <name>FAD</name>
        <dbReference type="ChEBI" id="CHEBI:57692"/>
    </ligand>
</feature>
<feature type="binding site" evidence="6">
    <location>
        <position position="73"/>
    </location>
    <ligand>
        <name>FAD</name>
        <dbReference type="ChEBI" id="CHEBI:57692"/>
    </ligand>
</feature>
<keyword evidence="4 6" id="KW-0560">Oxidoreductase</keyword>
<dbReference type="Gene3D" id="3.50.50.60">
    <property type="entry name" value="FAD/NAD(P)-binding domain"/>
    <property type="match status" value="2"/>
</dbReference>
<feature type="compositionally biased region" description="Gly residues" evidence="7">
    <location>
        <begin position="1"/>
        <end position="10"/>
    </location>
</feature>
<feature type="domain" description="FAD/NAD(P)-binding" evidence="8">
    <location>
        <begin position="37"/>
        <end position="339"/>
    </location>
</feature>
<evidence type="ECO:0000259" key="8">
    <source>
        <dbReference type="Pfam" id="PF07992"/>
    </source>
</evidence>
<dbReference type="HAMAP" id="MF_01685">
    <property type="entry name" value="FENR2"/>
    <property type="match status" value="1"/>
</dbReference>
<keyword evidence="2 6" id="KW-0274">FAD</keyword>
<comment type="cofactor">
    <cofactor evidence="6">
        <name>FAD</name>
        <dbReference type="ChEBI" id="CHEBI:57692"/>
    </cofactor>
    <text evidence="6">Binds 1 FAD per subunit.</text>
</comment>
<dbReference type="SUPFAM" id="SSF51905">
    <property type="entry name" value="FAD/NAD(P)-binding domain"/>
    <property type="match status" value="1"/>
</dbReference>
<feature type="binding site" evidence="6">
    <location>
        <position position="159"/>
    </location>
    <ligand>
        <name>FAD</name>
        <dbReference type="ChEBI" id="CHEBI:57692"/>
    </ligand>
</feature>
<evidence type="ECO:0000256" key="3">
    <source>
        <dbReference type="ARBA" id="ARBA00022857"/>
    </source>
</evidence>
<comment type="catalytic activity">
    <reaction evidence="6">
        <text>2 reduced [2Fe-2S]-[ferredoxin] + NADP(+) + H(+) = 2 oxidized [2Fe-2S]-[ferredoxin] + NADPH</text>
        <dbReference type="Rhea" id="RHEA:20125"/>
        <dbReference type="Rhea" id="RHEA-COMP:10000"/>
        <dbReference type="Rhea" id="RHEA-COMP:10001"/>
        <dbReference type="ChEBI" id="CHEBI:15378"/>
        <dbReference type="ChEBI" id="CHEBI:33737"/>
        <dbReference type="ChEBI" id="CHEBI:33738"/>
        <dbReference type="ChEBI" id="CHEBI:57783"/>
        <dbReference type="ChEBI" id="CHEBI:58349"/>
        <dbReference type="EC" id="1.18.1.2"/>
    </reaction>
</comment>
<gene>
    <name evidence="9" type="ORF">AVDCRST_MAG45-2049</name>
</gene>
<dbReference type="GO" id="GO:0004324">
    <property type="term" value="F:ferredoxin-NADP+ reductase activity"/>
    <property type="evidence" value="ECO:0007669"/>
    <property type="project" value="UniProtKB-UniRule"/>
</dbReference>
<proteinExistence type="inferred from homology"/>
<dbReference type="EMBL" id="CADCVU010000173">
    <property type="protein sequence ID" value="CAA9513400.1"/>
    <property type="molecule type" value="Genomic_DNA"/>
</dbReference>
<evidence type="ECO:0000256" key="6">
    <source>
        <dbReference type="HAMAP-Rule" id="MF_01685"/>
    </source>
</evidence>
<evidence type="ECO:0000256" key="7">
    <source>
        <dbReference type="SAM" id="MobiDB-lite"/>
    </source>
</evidence>
<feature type="binding site" evidence="6">
    <location>
        <position position="325"/>
    </location>
    <ligand>
        <name>FAD</name>
        <dbReference type="ChEBI" id="CHEBI:57692"/>
    </ligand>
</feature>
<dbReference type="EC" id="1.18.1.2" evidence="6"/>
<dbReference type="InterPro" id="IPR022890">
    <property type="entry name" value="Fd--NADP_Rdtase_type_2"/>
</dbReference>